<dbReference type="CDD" id="cd06421">
    <property type="entry name" value="CESA_CelA_like"/>
    <property type="match status" value="1"/>
</dbReference>
<name>A0A836CQC5_9STRA</name>
<comment type="caution">
    <text evidence="9">The sequence shown here is derived from an EMBL/GenBank/DDBJ whole genome shotgun (WGS) entry which is preliminary data.</text>
</comment>
<feature type="transmembrane region" description="Helical" evidence="7">
    <location>
        <begin position="625"/>
        <end position="649"/>
    </location>
</feature>
<dbReference type="OrthoDB" id="72851at2759"/>
<feature type="transmembrane region" description="Helical" evidence="7">
    <location>
        <begin position="661"/>
        <end position="679"/>
    </location>
</feature>
<dbReference type="EMBL" id="JAFCMP010000014">
    <property type="protein sequence ID" value="KAG5191786.1"/>
    <property type="molecule type" value="Genomic_DNA"/>
</dbReference>
<keyword evidence="5 7" id="KW-1133">Transmembrane helix</keyword>
<dbReference type="PANTHER" id="PTHR43867">
    <property type="entry name" value="CELLULOSE SYNTHASE CATALYTIC SUBUNIT A [UDP-FORMING]"/>
    <property type="match status" value="1"/>
</dbReference>
<feature type="transmembrane region" description="Helical" evidence="7">
    <location>
        <begin position="153"/>
        <end position="172"/>
    </location>
</feature>
<dbReference type="AlphaFoldDB" id="A0A836CQC5"/>
<evidence type="ECO:0000313" key="9">
    <source>
        <dbReference type="EMBL" id="KAG5191786.1"/>
    </source>
</evidence>
<feature type="transmembrane region" description="Helical" evidence="7">
    <location>
        <begin position="506"/>
        <end position="528"/>
    </location>
</feature>
<evidence type="ECO:0000256" key="4">
    <source>
        <dbReference type="ARBA" id="ARBA00022692"/>
    </source>
</evidence>
<evidence type="ECO:0000256" key="1">
    <source>
        <dbReference type="ARBA" id="ARBA00004141"/>
    </source>
</evidence>
<evidence type="ECO:0000256" key="5">
    <source>
        <dbReference type="ARBA" id="ARBA00022989"/>
    </source>
</evidence>
<accession>A0A836CQC5</accession>
<dbReference type="GO" id="GO:0016020">
    <property type="term" value="C:membrane"/>
    <property type="evidence" value="ECO:0007669"/>
    <property type="project" value="UniProtKB-SubCell"/>
</dbReference>
<dbReference type="Pfam" id="PF13632">
    <property type="entry name" value="Glyco_trans_2_3"/>
    <property type="match status" value="1"/>
</dbReference>
<feature type="transmembrane region" description="Helical" evidence="7">
    <location>
        <begin position="548"/>
        <end position="570"/>
    </location>
</feature>
<dbReference type="InterPro" id="IPR001173">
    <property type="entry name" value="Glyco_trans_2-like"/>
</dbReference>
<reference evidence="9" key="1">
    <citation type="submission" date="2021-02" db="EMBL/GenBank/DDBJ databases">
        <title>First Annotated Genome of the Yellow-green Alga Tribonema minus.</title>
        <authorList>
            <person name="Mahan K.M."/>
        </authorList>
    </citation>
    <scope>NUCLEOTIDE SEQUENCE</scope>
    <source>
        <strain evidence="9">UTEX B ZZ1240</strain>
    </source>
</reference>
<sequence length="791" mass="88505">MTQVAAWLNDRSPRMPGRGAAFDMHDELKRCLVDMIHDSHGTRGFDDWVANGEIPRSPGSEASSAEVLQAEGRDAFDADRLNKPVNEVFFTLTSPIPVRRMQSRQPSAYVSAHLQRARSAMQEQIPIVDAAAEEVAAWGSTEDEDFVTPWYTYVMRVLMLPLGALIFFFIYWRMYNYPRSGVWWQDACAWTFIVSEAACFLFGMTHWVWMWNLKFRKRITQAQLGLTDEDLPTIDFMIPCYSEPTEIVEMTLKACYDMDYPANKITIWVCDDGKSDDMKEMVELTSQAYRGKMTTRYVARIKTPGVPHHAKAGNLNNIILNEGSNGQLIIILDCDMLPEPCMARTVAPFFFTKPRRDINIEGGRRRAEFDNTVGLLQTPQAFYNLDSKDLLGQSYAFFYECQLSGWDGAGCTPCCGTGVTFNRHALEKVGGFSVGSITEDFKTSLNLCAHGYTCKYFLQRMTRGVSPKELNAFMVQRLRWAVGAIQIVRAGNPLFTKGLHLRARWLYFWSTVGIVYIIPVCAMGLIMYSTILAGAAISFGPTSFTQYLYIGGTSVGLMMVMQYLAGWRLCWRDYLRALQDNFTVFMTLIRAILIGFCGVEMGFAVTSKDVSFDLKANLYHAAPHMFVYLLSGCAMAKAVLEIIADQGVFKQFWTSGFKPDLLYFSILWTIFLWVMISGPPRMVIYGWRRARREARSAVKCTNSNVPALQELPTTPMNTFPPLSPELWAKAAPSATVAAEDYDSEAATTADAWALGSAAGQKEVRTDSSSDGSDRSNLGGIGAAAAALAAFH</sequence>
<dbReference type="Gene3D" id="3.90.550.10">
    <property type="entry name" value="Spore Coat Polysaccharide Biosynthesis Protein SpsA, Chain A"/>
    <property type="match status" value="1"/>
</dbReference>
<dbReference type="InterPro" id="IPR029044">
    <property type="entry name" value="Nucleotide-diphossugar_trans"/>
</dbReference>
<keyword evidence="2" id="KW-0328">Glycosyltransferase</keyword>
<evidence type="ECO:0000256" key="2">
    <source>
        <dbReference type="ARBA" id="ARBA00022676"/>
    </source>
</evidence>
<dbReference type="Proteomes" id="UP000664859">
    <property type="component" value="Unassembled WGS sequence"/>
</dbReference>
<evidence type="ECO:0000256" key="7">
    <source>
        <dbReference type="SAM" id="Phobius"/>
    </source>
</evidence>
<comment type="subcellular location">
    <subcellularLocation>
        <location evidence="1">Membrane</location>
        <topology evidence="1">Multi-pass membrane protein</topology>
    </subcellularLocation>
</comment>
<gene>
    <name evidence="9" type="ORF">JKP88DRAFT_191384</name>
</gene>
<keyword evidence="6 7" id="KW-0472">Membrane</keyword>
<organism evidence="9 10">
    <name type="scientific">Tribonema minus</name>
    <dbReference type="NCBI Taxonomy" id="303371"/>
    <lineage>
        <taxon>Eukaryota</taxon>
        <taxon>Sar</taxon>
        <taxon>Stramenopiles</taxon>
        <taxon>Ochrophyta</taxon>
        <taxon>PX clade</taxon>
        <taxon>Xanthophyceae</taxon>
        <taxon>Tribonematales</taxon>
        <taxon>Tribonemataceae</taxon>
        <taxon>Tribonema</taxon>
    </lineage>
</organism>
<keyword evidence="4 7" id="KW-0812">Transmembrane</keyword>
<dbReference type="SUPFAM" id="SSF53448">
    <property type="entry name" value="Nucleotide-diphospho-sugar transferases"/>
    <property type="match status" value="1"/>
</dbReference>
<feature type="transmembrane region" description="Helical" evidence="7">
    <location>
        <begin position="192"/>
        <end position="211"/>
    </location>
</feature>
<feature type="domain" description="Glycosyltransferase 2-like" evidence="8">
    <location>
        <begin position="328"/>
        <end position="524"/>
    </location>
</feature>
<dbReference type="PANTHER" id="PTHR43867:SF2">
    <property type="entry name" value="CELLULOSE SYNTHASE CATALYTIC SUBUNIT A [UDP-FORMING]"/>
    <property type="match status" value="1"/>
</dbReference>
<evidence type="ECO:0000259" key="8">
    <source>
        <dbReference type="Pfam" id="PF13632"/>
    </source>
</evidence>
<proteinExistence type="predicted"/>
<evidence type="ECO:0000256" key="6">
    <source>
        <dbReference type="ARBA" id="ARBA00023136"/>
    </source>
</evidence>
<dbReference type="GO" id="GO:0016757">
    <property type="term" value="F:glycosyltransferase activity"/>
    <property type="evidence" value="ECO:0007669"/>
    <property type="project" value="UniProtKB-KW"/>
</dbReference>
<protein>
    <submittedName>
        <fullName evidence="9">Glycosyltransferase like family 2-domain-containing protein</fullName>
    </submittedName>
</protein>
<keyword evidence="10" id="KW-1185">Reference proteome</keyword>
<feature type="transmembrane region" description="Helical" evidence="7">
    <location>
        <begin position="582"/>
        <end position="605"/>
    </location>
</feature>
<evidence type="ECO:0000256" key="3">
    <source>
        <dbReference type="ARBA" id="ARBA00022679"/>
    </source>
</evidence>
<evidence type="ECO:0000313" key="10">
    <source>
        <dbReference type="Proteomes" id="UP000664859"/>
    </source>
</evidence>
<keyword evidence="3 9" id="KW-0808">Transferase</keyword>
<dbReference type="InterPro" id="IPR050321">
    <property type="entry name" value="Glycosyltr_2/OpgH_subfam"/>
</dbReference>